<dbReference type="InterPro" id="IPR056565">
    <property type="entry name" value="Fn3_ATF7IP"/>
</dbReference>
<protein>
    <submittedName>
        <fullName evidence="3">Activating transcription factor 7-interacting protein 1-like</fullName>
    </submittedName>
</protein>
<dbReference type="PANTHER" id="PTHR23210">
    <property type="entry name" value="ACTIVATING TRANSCRIPTION FACTOR 7 INTERACTING PROTEIN"/>
    <property type="match status" value="1"/>
</dbReference>
<sequence length="218" mass="24767">MAYAKRKSSINEDRSKRIISEERETYVPVQLLQAVSIEQTSRHHTPSPAQVQSASRETQIYQQSIRPVAFATRKISVPKLNESLKPVIPTLKHPATLAAVPIQRNIRQLKKSPPTPTLNIVKDMKNNALMLVWNMNLNSTYAKVVSYKIYTHKETSSAPLPRFDLWREYKTVSAFDLPMACKLTNFPSNGKYHFAVRAVDVFNRIGPFSLTRCAIVSL</sequence>
<dbReference type="Pfam" id="PF16794">
    <property type="entry name" value="fn3_4"/>
    <property type="match status" value="1"/>
</dbReference>
<dbReference type="AlphaFoldDB" id="A0A8B8GDE7"/>
<name>A0A8B8GDE7_9HEMI</name>
<reference evidence="3" key="1">
    <citation type="submission" date="2025-08" db="UniProtKB">
        <authorList>
            <consortium name="RefSeq"/>
        </authorList>
    </citation>
    <scope>IDENTIFICATION</scope>
    <source>
        <tissue evidence="3">Whole body</tissue>
    </source>
</reference>
<dbReference type="GO" id="GO:0005634">
    <property type="term" value="C:nucleus"/>
    <property type="evidence" value="ECO:0007669"/>
    <property type="project" value="TreeGrafter"/>
</dbReference>
<dbReference type="GO" id="GO:0006355">
    <property type="term" value="P:regulation of DNA-templated transcription"/>
    <property type="evidence" value="ECO:0007669"/>
    <property type="project" value="TreeGrafter"/>
</dbReference>
<organism evidence="2 3">
    <name type="scientific">Sipha flava</name>
    <name type="common">yellow sugarcane aphid</name>
    <dbReference type="NCBI Taxonomy" id="143950"/>
    <lineage>
        <taxon>Eukaryota</taxon>
        <taxon>Metazoa</taxon>
        <taxon>Ecdysozoa</taxon>
        <taxon>Arthropoda</taxon>
        <taxon>Hexapoda</taxon>
        <taxon>Insecta</taxon>
        <taxon>Pterygota</taxon>
        <taxon>Neoptera</taxon>
        <taxon>Paraneoptera</taxon>
        <taxon>Hemiptera</taxon>
        <taxon>Sternorrhyncha</taxon>
        <taxon>Aphidomorpha</taxon>
        <taxon>Aphidoidea</taxon>
        <taxon>Aphididae</taxon>
        <taxon>Sipha</taxon>
    </lineage>
</organism>
<accession>A0A8B8GDE7</accession>
<dbReference type="Gene3D" id="2.60.40.10">
    <property type="entry name" value="Immunoglobulins"/>
    <property type="match status" value="1"/>
</dbReference>
<evidence type="ECO:0000313" key="3">
    <source>
        <dbReference type="RefSeq" id="XP_025421249.1"/>
    </source>
</evidence>
<dbReference type="InterPro" id="IPR013783">
    <property type="entry name" value="Ig-like_fold"/>
</dbReference>
<dbReference type="RefSeq" id="XP_025421249.1">
    <property type="nucleotide sequence ID" value="XM_025565464.1"/>
</dbReference>
<evidence type="ECO:0000259" key="1">
    <source>
        <dbReference type="Pfam" id="PF16794"/>
    </source>
</evidence>
<dbReference type="PANTHER" id="PTHR23210:SF26">
    <property type="entry name" value="ACTIVATING TRANSCRIPTION FACTOR 7-INTERACTING PROTEIN 1"/>
    <property type="match status" value="1"/>
</dbReference>
<dbReference type="GeneID" id="112691295"/>
<dbReference type="InterPro" id="IPR026085">
    <property type="entry name" value="ATF7-int"/>
</dbReference>
<evidence type="ECO:0000313" key="2">
    <source>
        <dbReference type="Proteomes" id="UP000694846"/>
    </source>
</evidence>
<dbReference type="GO" id="GO:0003712">
    <property type="term" value="F:transcription coregulator activity"/>
    <property type="evidence" value="ECO:0007669"/>
    <property type="project" value="TreeGrafter"/>
</dbReference>
<keyword evidence="2" id="KW-1185">Reference proteome</keyword>
<gene>
    <name evidence="3" type="primary">LOC112691295</name>
</gene>
<dbReference type="Proteomes" id="UP000694846">
    <property type="component" value="Unplaced"/>
</dbReference>
<proteinExistence type="predicted"/>
<dbReference type="SUPFAM" id="SSF49265">
    <property type="entry name" value="Fibronectin type III"/>
    <property type="match status" value="1"/>
</dbReference>
<feature type="domain" description="Activating transcription factor 7-interacting protein Fn3" evidence="1">
    <location>
        <begin position="112"/>
        <end position="210"/>
    </location>
</feature>
<dbReference type="InterPro" id="IPR036116">
    <property type="entry name" value="FN3_sf"/>
</dbReference>
<dbReference type="OrthoDB" id="2434995at2759"/>
<dbReference type="GO" id="GO:0005667">
    <property type="term" value="C:transcription regulator complex"/>
    <property type="evidence" value="ECO:0007669"/>
    <property type="project" value="TreeGrafter"/>
</dbReference>